<name>A0A553DSE9_9FLAO</name>
<accession>A0A553DSE9</accession>
<evidence type="ECO:0000256" key="1">
    <source>
        <dbReference type="SAM" id="MobiDB-lite"/>
    </source>
</evidence>
<sequence>MSSPDVDWVEFQNDVDSRDFIQATIARLESLSKSLGNNKIMHDFDCYRASSTDYDYSKYKMSTKVAGYEIKVDELSQFFNRTGTTNTTDTTPAAPTTPTPTTPPTTTE</sequence>
<proteinExistence type="predicted"/>
<feature type="region of interest" description="Disordered" evidence="1">
    <location>
        <begin position="81"/>
        <end position="108"/>
    </location>
</feature>
<evidence type="ECO:0000313" key="3">
    <source>
        <dbReference type="Proteomes" id="UP000316371"/>
    </source>
</evidence>
<feature type="compositionally biased region" description="Pro residues" evidence="1">
    <location>
        <begin position="95"/>
        <end position="108"/>
    </location>
</feature>
<dbReference type="Proteomes" id="UP000316371">
    <property type="component" value="Unassembled WGS sequence"/>
</dbReference>
<dbReference type="AlphaFoldDB" id="A0A553DSE9"/>
<comment type="caution">
    <text evidence="2">The sequence shown here is derived from an EMBL/GenBank/DDBJ whole genome shotgun (WGS) entry which is preliminary data.</text>
</comment>
<dbReference type="OrthoDB" id="5952844at2"/>
<feature type="compositionally biased region" description="Low complexity" evidence="1">
    <location>
        <begin position="82"/>
        <end position="94"/>
    </location>
</feature>
<dbReference type="RefSeq" id="WP_144257502.1">
    <property type="nucleotide sequence ID" value="NZ_VJZT01000021.1"/>
</dbReference>
<gene>
    <name evidence="2" type="ORF">FNW21_14635</name>
</gene>
<dbReference type="EMBL" id="VJZT01000021">
    <property type="protein sequence ID" value="TRX35633.1"/>
    <property type="molecule type" value="Genomic_DNA"/>
</dbReference>
<reference evidence="2 3" key="1">
    <citation type="submission" date="2019-07" db="EMBL/GenBank/DDBJ databases">
        <title>Novel species of Flavobacterium.</title>
        <authorList>
            <person name="Liu Q."/>
            <person name="Xin Y.-H."/>
        </authorList>
    </citation>
    <scope>NUCLEOTIDE SEQUENCE [LARGE SCALE GENOMIC DNA]</scope>
    <source>
        <strain evidence="2 3">LB1R34</strain>
    </source>
</reference>
<organism evidence="2 3">
    <name type="scientific">Flavobacterium restrictum</name>
    <dbReference type="NCBI Taxonomy" id="2594428"/>
    <lineage>
        <taxon>Bacteria</taxon>
        <taxon>Pseudomonadati</taxon>
        <taxon>Bacteroidota</taxon>
        <taxon>Flavobacteriia</taxon>
        <taxon>Flavobacteriales</taxon>
        <taxon>Flavobacteriaceae</taxon>
        <taxon>Flavobacterium</taxon>
    </lineage>
</organism>
<keyword evidence="3" id="KW-1185">Reference proteome</keyword>
<evidence type="ECO:0000313" key="2">
    <source>
        <dbReference type="EMBL" id="TRX35633.1"/>
    </source>
</evidence>
<protein>
    <submittedName>
        <fullName evidence="2">Uncharacterized protein</fullName>
    </submittedName>
</protein>